<dbReference type="InterPro" id="IPR036322">
    <property type="entry name" value="WD40_repeat_dom_sf"/>
</dbReference>
<dbReference type="Pfam" id="PF00400">
    <property type="entry name" value="WD40"/>
    <property type="match status" value="1"/>
</dbReference>
<dbReference type="SMART" id="SM00320">
    <property type="entry name" value="WD40"/>
    <property type="match status" value="1"/>
</dbReference>
<reference evidence="2 3" key="1">
    <citation type="journal article" date="2019" name="Commun. Biol.">
        <title>The bagworm genome reveals a unique fibroin gene that provides high tensile strength.</title>
        <authorList>
            <person name="Kono N."/>
            <person name="Nakamura H."/>
            <person name="Ohtoshi R."/>
            <person name="Tomita M."/>
            <person name="Numata K."/>
            <person name="Arakawa K."/>
        </authorList>
    </citation>
    <scope>NUCLEOTIDE SEQUENCE [LARGE SCALE GENOMIC DNA]</scope>
</reference>
<dbReference type="SUPFAM" id="SSF50978">
    <property type="entry name" value="WD40 repeat-like"/>
    <property type="match status" value="1"/>
</dbReference>
<gene>
    <name evidence="2" type="primary">STRN</name>
    <name evidence="2" type="ORF">EVAR_71965_1</name>
</gene>
<dbReference type="PANTHER" id="PTHR15653:SF0">
    <property type="entry name" value="CONNECTOR OF KINASE TO AP-1, ISOFORM E"/>
    <property type="match status" value="1"/>
</dbReference>
<keyword evidence="1" id="KW-0853">WD repeat</keyword>
<dbReference type="PROSITE" id="PS50082">
    <property type="entry name" value="WD_REPEATS_2"/>
    <property type="match status" value="1"/>
</dbReference>
<dbReference type="AlphaFoldDB" id="A0A4C1T1R4"/>
<comment type="caution">
    <text evidence="2">The sequence shown here is derived from an EMBL/GenBank/DDBJ whole genome shotgun (WGS) entry which is preliminary data.</text>
</comment>
<dbReference type="OrthoDB" id="727118at2759"/>
<feature type="repeat" description="WD" evidence="1">
    <location>
        <begin position="42"/>
        <end position="72"/>
    </location>
</feature>
<proteinExistence type="predicted"/>
<sequence>MSTTGDTCYSGGLDGNIECWQLPSPNIDPYDCYDPSVHSGTLEGHTDAVWGLATMHSNIVSCSADGTVKLWSPYTKCDVAALLRTYTASEAEGAPSSVDFVRNEITKLESAHEMSGNTGKFINKVISHPTLPITITAHEDRHIRFGITHQGHWCIRWSLIWSQSHR</sequence>
<name>A0A4C1T1R4_EUMVA</name>
<dbReference type="PANTHER" id="PTHR15653">
    <property type="entry name" value="STRIATIN"/>
    <property type="match status" value="1"/>
</dbReference>
<dbReference type="InterPro" id="IPR015943">
    <property type="entry name" value="WD40/YVTN_repeat-like_dom_sf"/>
</dbReference>
<dbReference type="InterPro" id="IPR051488">
    <property type="entry name" value="WD_repeat_striatin"/>
</dbReference>
<keyword evidence="3" id="KW-1185">Reference proteome</keyword>
<evidence type="ECO:0000256" key="1">
    <source>
        <dbReference type="PROSITE-ProRule" id="PRU00221"/>
    </source>
</evidence>
<evidence type="ECO:0000313" key="2">
    <source>
        <dbReference type="EMBL" id="GBP08463.1"/>
    </source>
</evidence>
<dbReference type="EMBL" id="BGZK01008454">
    <property type="protein sequence ID" value="GBP08463.1"/>
    <property type="molecule type" value="Genomic_DNA"/>
</dbReference>
<dbReference type="Proteomes" id="UP000299102">
    <property type="component" value="Unassembled WGS sequence"/>
</dbReference>
<dbReference type="Gene3D" id="2.130.10.10">
    <property type="entry name" value="YVTN repeat-like/Quinoprotein amine dehydrogenase"/>
    <property type="match status" value="1"/>
</dbReference>
<dbReference type="InterPro" id="IPR001680">
    <property type="entry name" value="WD40_rpt"/>
</dbReference>
<accession>A0A4C1T1R4</accession>
<evidence type="ECO:0000313" key="3">
    <source>
        <dbReference type="Proteomes" id="UP000299102"/>
    </source>
</evidence>
<organism evidence="2 3">
    <name type="scientific">Eumeta variegata</name>
    <name type="common">Bagworm moth</name>
    <name type="synonym">Eumeta japonica</name>
    <dbReference type="NCBI Taxonomy" id="151549"/>
    <lineage>
        <taxon>Eukaryota</taxon>
        <taxon>Metazoa</taxon>
        <taxon>Ecdysozoa</taxon>
        <taxon>Arthropoda</taxon>
        <taxon>Hexapoda</taxon>
        <taxon>Insecta</taxon>
        <taxon>Pterygota</taxon>
        <taxon>Neoptera</taxon>
        <taxon>Endopterygota</taxon>
        <taxon>Lepidoptera</taxon>
        <taxon>Glossata</taxon>
        <taxon>Ditrysia</taxon>
        <taxon>Tineoidea</taxon>
        <taxon>Psychidae</taxon>
        <taxon>Oiketicinae</taxon>
        <taxon>Eumeta</taxon>
    </lineage>
</organism>
<protein>
    <submittedName>
        <fullName evidence="2">Striatin</fullName>
    </submittedName>
</protein>
<dbReference type="STRING" id="151549.A0A4C1T1R4"/>